<evidence type="ECO:0000256" key="1">
    <source>
        <dbReference type="SAM" id="MobiDB-lite"/>
    </source>
</evidence>
<feature type="region of interest" description="Disordered" evidence="1">
    <location>
        <begin position="34"/>
        <end position="54"/>
    </location>
</feature>
<dbReference type="Proteomes" id="UP000688137">
    <property type="component" value="Unassembled WGS sequence"/>
</dbReference>
<reference evidence="2" key="1">
    <citation type="submission" date="2021-01" db="EMBL/GenBank/DDBJ databases">
        <authorList>
            <consortium name="Genoscope - CEA"/>
            <person name="William W."/>
        </authorList>
    </citation>
    <scope>NUCLEOTIDE SEQUENCE</scope>
</reference>
<evidence type="ECO:0000313" key="3">
    <source>
        <dbReference type="Proteomes" id="UP000688137"/>
    </source>
</evidence>
<evidence type="ECO:0000313" key="2">
    <source>
        <dbReference type="EMBL" id="CAD8064127.1"/>
    </source>
</evidence>
<accession>A0A8S1L9C3</accession>
<dbReference type="EMBL" id="CAJJDM010000034">
    <property type="protein sequence ID" value="CAD8064127.1"/>
    <property type="molecule type" value="Genomic_DNA"/>
</dbReference>
<keyword evidence="3" id="KW-1185">Reference proteome</keyword>
<proteinExistence type="predicted"/>
<gene>
    <name evidence="2" type="ORF">PPRIM_AZ9-3.1.T0350310</name>
</gene>
<dbReference type="OMA" id="YLYGEME"/>
<protein>
    <submittedName>
        <fullName evidence="2">Uncharacterized protein</fullName>
    </submittedName>
</protein>
<comment type="caution">
    <text evidence="2">The sequence shown here is derived from an EMBL/GenBank/DDBJ whole genome shotgun (WGS) entry which is preliminary data.</text>
</comment>
<name>A0A8S1L9C3_PARPR</name>
<organism evidence="2 3">
    <name type="scientific">Paramecium primaurelia</name>
    <dbReference type="NCBI Taxonomy" id="5886"/>
    <lineage>
        <taxon>Eukaryota</taxon>
        <taxon>Sar</taxon>
        <taxon>Alveolata</taxon>
        <taxon>Ciliophora</taxon>
        <taxon>Intramacronucleata</taxon>
        <taxon>Oligohymenophorea</taxon>
        <taxon>Peniculida</taxon>
        <taxon>Parameciidae</taxon>
        <taxon>Paramecium</taxon>
    </lineage>
</organism>
<dbReference type="AlphaFoldDB" id="A0A8S1L9C3"/>
<sequence length="140" mass="16664">MIDQQTITLDQIYGCNFKRVPFLYGEMEGTNPIPINEADEDLDSDKQQQQNQHKIISPIQLKTQLKPLIQTRKRRQTVHKSPVNKSQFENHIGFRNSFYKSNNKVNLASRQRVEELKNQEILMFTKYVQRFQLQKQALWN</sequence>